<reference evidence="9" key="3">
    <citation type="submission" date="2021-01" db="EMBL/GenBank/DDBJ databases">
        <title>Phytophthora aleatoria, a newly-described species from Pinus radiata is distinct from Phytophthora cactorum isolates based on comparative genomics.</title>
        <authorList>
            <person name="Mcdougal R."/>
            <person name="Panda P."/>
            <person name="Williams N."/>
            <person name="Studholme D.J."/>
        </authorList>
    </citation>
    <scope>NUCLEOTIDE SEQUENCE</scope>
    <source>
        <strain evidence="9">NZFS 3830</strain>
    </source>
</reference>
<dbReference type="InterPro" id="IPR035269">
    <property type="entry name" value="PSMD9"/>
</dbReference>
<dbReference type="FunFam" id="2.30.42.10:FF:000107">
    <property type="entry name" value="26S proteasome non-ATPase regulatory subunit 9"/>
    <property type="match status" value="1"/>
</dbReference>
<dbReference type="PANTHER" id="PTHR12651:SF1">
    <property type="entry name" value="26S PROTEASOME NON-ATPASE REGULATORY SUBUNIT 9"/>
    <property type="match status" value="1"/>
</dbReference>
<dbReference type="GO" id="GO:0005634">
    <property type="term" value="C:nucleus"/>
    <property type="evidence" value="ECO:0007669"/>
    <property type="project" value="TreeGrafter"/>
</dbReference>
<dbReference type="Proteomes" id="UP000697107">
    <property type="component" value="Unassembled WGS sequence"/>
</dbReference>
<dbReference type="VEuPathDB" id="FungiDB:PC110_g11268"/>
<dbReference type="EMBL" id="RCMV01000804">
    <property type="protein sequence ID" value="KAG3212737.1"/>
    <property type="molecule type" value="Genomic_DNA"/>
</dbReference>
<keyword evidence="1" id="KW-0143">Chaperone</keyword>
<dbReference type="STRING" id="29920.A0A329S915"/>
<feature type="domain" description="PDZ" evidence="2">
    <location>
        <begin position="139"/>
        <end position="206"/>
    </location>
</feature>
<evidence type="ECO:0000259" key="3">
    <source>
        <dbReference type="Pfam" id="PF18265"/>
    </source>
</evidence>
<proteinExistence type="predicted"/>
<dbReference type="GO" id="GO:0005737">
    <property type="term" value="C:cytoplasm"/>
    <property type="evidence" value="ECO:0007669"/>
    <property type="project" value="TreeGrafter"/>
</dbReference>
<dbReference type="Proteomes" id="UP000774804">
    <property type="component" value="Unassembled WGS sequence"/>
</dbReference>
<dbReference type="InterPro" id="IPR001478">
    <property type="entry name" value="PDZ"/>
</dbReference>
<dbReference type="Gene3D" id="6.10.140.1710">
    <property type="match status" value="1"/>
</dbReference>
<dbReference type="EMBL" id="MJFZ01000279">
    <property type="protein sequence ID" value="RAW32386.1"/>
    <property type="molecule type" value="Genomic_DNA"/>
</dbReference>
<evidence type="ECO:0000313" key="7">
    <source>
        <dbReference type="EMBL" id="KAG2969426.1"/>
    </source>
</evidence>
<dbReference type="GO" id="GO:0070682">
    <property type="term" value="P:proteasome regulatory particle assembly"/>
    <property type="evidence" value="ECO:0007669"/>
    <property type="project" value="InterPro"/>
</dbReference>
<dbReference type="EMBL" id="RCMG01000785">
    <property type="protein sequence ID" value="KAG2847642.1"/>
    <property type="molecule type" value="Genomic_DNA"/>
</dbReference>
<dbReference type="Proteomes" id="UP000760860">
    <property type="component" value="Unassembled WGS sequence"/>
</dbReference>
<protein>
    <submittedName>
        <fullName evidence="10">Uncharacterized protein</fullName>
    </submittedName>
</protein>
<sequence>MTDVVAEYEEAVKAKHVIEAEIEAVVAELTSGNNLGLNGPLVDAEGFPRADIDVYRVRQLRHTLALKQTDHQTTMKKIEALLPRVFEARSVGKQQEAKTATATTEPQVNDVAERMLKLESEWKQQLSEVKPEERDLLPFAVVESVQSESPAETAGLQAQDHVLRFGTADASNHRELAAVRDIVQRNIGSGIRVVVRRQSEILALELTPQTWRGPGVLGCLLQPL</sequence>
<feature type="domain" description="Nas2 N-terminal" evidence="3">
    <location>
        <begin position="12"/>
        <end position="87"/>
    </location>
</feature>
<dbReference type="EMBL" id="RCMK01000127">
    <property type="protein sequence ID" value="KAG2947671.1"/>
    <property type="molecule type" value="Genomic_DNA"/>
</dbReference>
<dbReference type="Pfam" id="PF18265">
    <property type="entry name" value="Nas2_N"/>
    <property type="match status" value="1"/>
</dbReference>
<dbReference type="Proteomes" id="UP000735874">
    <property type="component" value="Unassembled WGS sequence"/>
</dbReference>
<gene>
    <name evidence="9" type="ORF">JG687_00012659</name>
    <name evidence="10" type="ORF">PC110_g11268</name>
    <name evidence="4" type="ORF">PC113_g17734</name>
    <name evidence="5" type="ORF">PC115_g17182</name>
    <name evidence="6" type="ORF">PC117_g6629</name>
    <name evidence="7" type="ORF">PC118_g17450</name>
    <name evidence="8" type="ORF">PC129_g16312</name>
</gene>
<evidence type="ECO:0000313" key="11">
    <source>
        <dbReference type="Proteomes" id="UP000251314"/>
    </source>
</evidence>
<dbReference type="OrthoDB" id="72325at2759"/>
<reference evidence="10 11" key="1">
    <citation type="submission" date="2018-01" db="EMBL/GenBank/DDBJ databases">
        <title>Draft genome of the strawberry crown rot pathogen Phytophthora cactorum.</title>
        <authorList>
            <person name="Armitage A.D."/>
            <person name="Lysoe E."/>
            <person name="Nellist C.F."/>
            <person name="Harrison R.J."/>
            <person name="Brurberg M.B."/>
        </authorList>
    </citation>
    <scope>NUCLEOTIDE SEQUENCE [LARGE SCALE GENOMIC DNA]</scope>
    <source>
        <strain evidence="10 11">10300</strain>
    </source>
</reference>
<comment type="caution">
    <text evidence="10">The sequence shown here is derived from an EMBL/GenBank/DDBJ whole genome shotgun (WGS) entry which is preliminary data.</text>
</comment>
<dbReference type="SUPFAM" id="SSF50156">
    <property type="entry name" value="PDZ domain-like"/>
    <property type="match status" value="1"/>
</dbReference>
<accession>A0A329S915</accession>
<name>A0A329S915_9STRA</name>
<evidence type="ECO:0000313" key="10">
    <source>
        <dbReference type="EMBL" id="RAW32386.1"/>
    </source>
</evidence>
<evidence type="ECO:0000313" key="6">
    <source>
        <dbReference type="EMBL" id="KAG2947671.1"/>
    </source>
</evidence>
<evidence type="ECO:0000313" key="9">
    <source>
        <dbReference type="EMBL" id="KAG6952991.1"/>
    </source>
</evidence>
<evidence type="ECO:0000313" key="8">
    <source>
        <dbReference type="EMBL" id="KAG3212737.1"/>
    </source>
</evidence>
<dbReference type="InterPro" id="IPR040815">
    <property type="entry name" value="Nas2_N"/>
</dbReference>
<dbReference type="Proteomes" id="UP000688947">
    <property type="component" value="Unassembled WGS sequence"/>
</dbReference>
<dbReference type="EMBL" id="RCMI01000798">
    <property type="protein sequence ID" value="KAG2897439.1"/>
    <property type="molecule type" value="Genomic_DNA"/>
</dbReference>
<evidence type="ECO:0000259" key="2">
    <source>
        <dbReference type="Pfam" id="PF13180"/>
    </source>
</evidence>
<evidence type="ECO:0000256" key="1">
    <source>
        <dbReference type="ARBA" id="ARBA00023186"/>
    </source>
</evidence>
<evidence type="ECO:0000313" key="4">
    <source>
        <dbReference type="EMBL" id="KAG2847642.1"/>
    </source>
</evidence>
<dbReference type="Proteomes" id="UP000251314">
    <property type="component" value="Unassembled WGS sequence"/>
</dbReference>
<dbReference type="Gene3D" id="2.30.42.10">
    <property type="match status" value="1"/>
</dbReference>
<dbReference type="EMBL" id="JAENGZ010000867">
    <property type="protein sequence ID" value="KAG6952991.1"/>
    <property type="molecule type" value="Genomic_DNA"/>
</dbReference>
<organism evidence="10 11">
    <name type="scientific">Phytophthora cactorum</name>
    <dbReference type="NCBI Taxonomy" id="29920"/>
    <lineage>
        <taxon>Eukaryota</taxon>
        <taxon>Sar</taxon>
        <taxon>Stramenopiles</taxon>
        <taxon>Oomycota</taxon>
        <taxon>Peronosporomycetes</taxon>
        <taxon>Peronosporales</taxon>
        <taxon>Peronosporaceae</taxon>
        <taxon>Phytophthora</taxon>
    </lineage>
</organism>
<dbReference type="Proteomes" id="UP000736787">
    <property type="component" value="Unassembled WGS sequence"/>
</dbReference>
<reference evidence="8" key="2">
    <citation type="submission" date="2018-05" db="EMBL/GenBank/DDBJ databases">
        <title>Effector identification in a new, highly contiguous assembly of the strawberry crown rot pathogen Phytophthora cactorum.</title>
        <authorList>
            <person name="Armitage A.D."/>
            <person name="Nellist C.F."/>
            <person name="Bates H."/>
            <person name="Vickerstaff R.J."/>
            <person name="Harrison R.J."/>
        </authorList>
    </citation>
    <scope>NUCLEOTIDE SEQUENCE</scope>
    <source>
        <strain evidence="4">15-7</strain>
        <strain evidence="5">4032</strain>
        <strain evidence="6">4040</strain>
        <strain evidence="7">P415</strain>
        <strain evidence="8">P421</strain>
    </source>
</reference>
<dbReference type="PANTHER" id="PTHR12651">
    <property type="entry name" value="26S PROTEASOME NON-ATPASE REGULATORY SUBUNIT 9"/>
    <property type="match status" value="1"/>
</dbReference>
<dbReference type="EMBL" id="RCML01000791">
    <property type="protein sequence ID" value="KAG2969426.1"/>
    <property type="molecule type" value="Genomic_DNA"/>
</dbReference>
<keyword evidence="11" id="KW-1185">Reference proteome</keyword>
<dbReference type="Pfam" id="PF13180">
    <property type="entry name" value="PDZ_2"/>
    <property type="match status" value="1"/>
</dbReference>
<evidence type="ECO:0000313" key="5">
    <source>
        <dbReference type="EMBL" id="KAG2897439.1"/>
    </source>
</evidence>
<dbReference type="AlphaFoldDB" id="A0A329S915"/>
<dbReference type="InterPro" id="IPR036034">
    <property type="entry name" value="PDZ_sf"/>
</dbReference>